<dbReference type="PRINTS" id="PR00126">
    <property type="entry name" value="ATPASEGAMMA"/>
</dbReference>
<dbReference type="GO" id="GO:0046933">
    <property type="term" value="F:proton-transporting ATP synthase activity, rotational mechanism"/>
    <property type="evidence" value="ECO:0007669"/>
    <property type="project" value="InterPro"/>
</dbReference>
<dbReference type="FunFam" id="1.10.287.80:FF:000001">
    <property type="entry name" value="ATP synthase gamma chain"/>
    <property type="match status" value="1"/>
</dbReference>
<evidence type="ECO:0000256" key="6">
    <source>
        <dbReference type="ARBA" id="ARBA00023136"/>
    </source>
</evidence>
<keyword evidence="8 9" id="KW-0066">ATP synthesis</keyword>
<comment type="similarity">
    <text evidence="2 9">Belongs to the ATPase gamma chain family.</text>
</comment>
<name>F2WQ46_KARVE</name>
<dbReference type="PANTHER" id="PTHR11693:SF22">
    <property type="entry name" value="ATP SYNTHASE SUBUNIT GAMMA, MITOCHONDRIAL"/>
    <property type="match status" value="1"/>
</dbReference>
<evidence type="ECO:0000256" key="7">
    <source>
        <dbReference type="ARBA" id="ARBA00023196"/>
    </source>
</evidence>
<dbReference type="Pfam" id="PF00231">
    <property type="entry name" value="ATP-synt"/>
    <property type="match status" value="1"/>
</dbReference>
<evidence type="ECO:0000256" key="3">
    <source>
        <dbReference type="ARBA" id="ARBA00022448"/>
    </source>
</evidence>
<comment type="subcellular location">
    <subcellularLocation>
        <location evidence="1">Membrane</location>
        <topology evidence="1">Peripheral membrane protein</topology>
    </subcellularLocation>
</comment>
<evidence type="ECO:0000313" key="10">
    <source>
        <dbReference type="EMBL" id="ADV91191.1"/>
    </source>
</evidence>
<dbReference type="SUPFAM" id="SSF52943">
    <property type="entry name" value="ATP synthase (F1-ATPase), gamma subunit"/>
    <property type="match status" value="1"/>
</dbReference>
<dbReference type="PROSITE" id="PS00153">
    <property type="entry name" value="ATPASE_GAMMA"/>
    <property type="match status" value="1"/>
</dbReference>
<keyword evidence="7 9" id="KW-0139">CF(1)</keyword>
<dbReference type="GO" id="GO:0005739">
    <property type="term" value="C:mitochondrion"/>
    <property type="evidence" value="ECO:0007669"/>
    <property type="project" value="UniProtKB-ARBA"/>
</dbReference>
<reference evidence="10" key="1">
    <citation type="journal article" date="2011" name="J. Mol. Biol.">
        <title>Analysis of dinoflagellate mitochondrial protein sorting signals indicates a highly stable protein targeting system across eukaryotic diversity.</title>
        <authorList>
            <person name="Danne J.C."/>
            <person name="Waller R.F."/>
        </authorList>
    </citation>
    <scope>NUCLEOTIDE SEQUENCE</scope>
</reference>
<accession>F2WQ46</accession>
<proteinExistence type="evidence at transcript level"/>
<dbReference type="CDD" id="cd12151">
    <property type="entry name" value="F1-ATPase_gamma"/>
    <property type="match status" value="1"/>
</dbReference>
<dbReference type="GO" id="GO:0045259">
    <property type="term" value="C:proton-transporting ATP synthase complex"/>
    <property type="evidence" value="ECO:0007669"/>
    <property type="project" value="UniProtKB-KW"/>
</dbReference>
<dbReference type="NCBIfam" id="TIGR01146">
    <property type="entry name" value="ATPsyn_F1gamma"/>
    <property type="match status" value="1"/>
</dbReference>
<dbReference type="PANTHER" id="PTHR11693">
    <property type="entry name" value="ATP SYNTHASE GAMMA CHAIN"/>
    <property type="match status" value="1"/>
</dbReference>
<dbReference type="Gene3D" id="3.40.1380.10">
    <property type="match status" value="1"/>
</dbReference>
<keyword evidence="6" id="KW-0472">Membrane</keyword>
<organism evidence="10">
    <name type="scientific">Karlodinium veneficum</name>
    <name type="common">Dinoflagellate</name>
    <name type="synonym">Karlodinium micrum</name>
    <dbReference type="NCBI Taxonomy" id="407301"/>
    <lineage>
        <taxon>Eukaryota</taxon>
        <taxon>Sar</taxon>
        <taxon>Alveolata</taxon>
        <taxon>Dinophyceae</taxon>
        <taxon>Gymnodiniales</taxon>
        <taxon>Kareniaceae</taxon>
        <taxon>Karlodinium</taxon>
    </lineage>
</organism>
<evidence type="ECO:0000256" key="8">
    <source>
        <dbReference type="ARBA" id="ARBA00023310"/>
    </source>
</evidence>
<keyword evidence="3 9" id="KW-0813">Transport</keyword>
<dbReference type="EMBL" id="HQ199263">
    <property type="protein sequence ID" value="ADV91191.1"/>
    <property type="molecule type" value="mRNA"/>
</dbReference>
<keyword evidence="4 9" id="KW-0375">Hydrogen ion transport</keyword>
<evidence type="ECO:0000256" key="5">
    <source>
        <dbReference type="ARBA" id="ARBA00023065"/>
    </source>
</evidence>
<sequence length="308" mass="33742">MFSQNLFQRAPPIVRSAAQSFANPTEIQARNVATLKTLSLRMRSIKNMQKITKAMKMVAAAKMRKDERAMQLGLPFSQPAVALFQRLGQSEVAGALTILPITSDKGLCGGVNSAVNKQVRLLTNEEEAKGNTVKIAIMGGKGVAGLKRLYGDRFSLSFEDHSKAPWSFGAASIIADKVLASNPGRMKMISNQYKNMVTYDTQATDVITLSQATAMDRAEWSKAMDVYSFEPSIYEVFNDLQEFYTGCLIFGAQLQSAVTETAQRMSAMENASKNAGEMYEKVSLQFNRARQAKITTELCEIISGASAV</sequence>
<protein>
    <recommendedName>
        <fullName evidence="9">ATP synthase subunit gamma</fullName>
    </recommendedName>
</protein>
<dbReference type="InterPro" id="IPR035968">
    <property type="entry name" value="ATP_synth_F1_ATPase_gsu"/>
</dbReference>
<evidence type="ECO:0000256" key="4">
    <source>
        <dbReference type="ARBA" id="ARBA00022781"/>
    </source>
</evidence>
<dbReference type="Gene3D" id="1.10.287.80">
    <property type="entry name" value="ATP synthase, gamma subunit, helix hairpin domain"/>
    <property type="match status" value="1"/>
</dbReference>
<keyword evidence="5 9" id="KW-0406">Ion transport</keyword>
<dbReference type="InterPro" id="IPR000131">
    <property type="entry name" value="ATP_synth_F1_gsu"/>
</dbReference>
<comment type="subunit">
    <text evidence="9">F-type ATPases have 2 components, CF(1) - the catalytic core - and CF(0) - the membrane proton channel. CF(1) and CF(0) have multiple subunits.</text>
</comment>
<dbReference type="PIRSF" id="PIRSF039089">
    <property type="entry name" value="ATP_synthase_gamma"/>
    <property type="match status" value="1"/>
</dbReference>
<evidence type="ECO:0000256" key="1">
    <source>
        <dbReference type="ARBA" id="ARBA00004170"/>
    </source>
</evidence>
<evidence type="ECO:0000256" key="2">
    <source>
        <dbReference type="ARBA" id="ARBA00007681"/>
    </source>
</evidence>
<dbReference type="AlphaFoldDB" id="F2WQ46"/>
<evidence type="ECO:0000256" key="9">
    <source>
        <dbReference type="RuleBase" id="RU004001"/>
    </source>
</evidence>
<dbReference type="InterPro" id="IPR023632">
    <property type="entry name" value="ATP_synth_F1_gsu_CS"/>
</dbReference>